<gene>
    <name evidence="2" type="ORF">PGT21_012367</name>
    <name evidence="3" type="ORF">PGTUg99_002223</name>
</gene>
<organism evidence="3 5">
    <name type="scientific">Puccinia graminis f. sp. tritici</name>
    <dbReference type="NCBI Taxonomy" id="56615"/>
    <lineage>
        <taxon>Eukaryota</taxon>
        <taxon>Fungi</taxon>
        <taxon>Dikarya</taxon>
        <taxon>Basidiomycota</taxon>
        <taxon>Pucciniomycotina</taxon>
        <taxon>Pucciniomycetes</taxon>
        <taxon>Pucciniales</taxon>
        <taxon>Pucciniaceae</taxon>
        <taxon>Puccinia</taxon>
    </lineage>
</organism>
<comment type="caution">
    <text evidence="3">The sequence shown here is derived from an EMBL/GenBank/DDBJ whole genome shotgun (WGS) entry which is preliminary data.</text>
</comment>
<proteinExistence type="predicted"/>
<accession>A0A5B0PSA6</accession>
<feature type="compositionally biased region" description="Polar residues" evidence="1">
    <location>
        <begin position="33"/>
        <end position="42"/>
    </location>
</feature>
<evidence type="ECO:0000256" key="1">
    <source>
        <dbReference type="SAM" id="MobiDB-lite"/>
    </source>
</evidence>
<reference evidence="4 5" key="1">
    <citation type="submission" date="2019-05" db="EMBL/GenBank/DDBJ databases">
        <title>Emergence of the Ug99 lineage of the wheat stem rust pathogen through somatic hybridization.</title>
        <authorList>
            <person name="Li F."/>
            <person name="Upadhyaya N.M."/>
            <person name="Sperschneider J."/>
            <person name="Matny O."/>
            <person name="Nguyen-Phuc H."/>
            <person name="Mago R."/>
            <person name="Raley C."/>
            <person name="Miller M.E."/>
            <person name="Silverstein K.A.T."/>
            <person name="Henningsen E."/>
            <person name="Hirsch C.D."/>
            <person name="Visser B."/>
            <person name="Pretorius Z.A."/>
            <person name="Steffenson B.J."/>
            <person name="Schwessinger B."/>
            <person name="Dodds P.N."/>
            <person name="Figueroa M."/>
        </authorList>
    </citation>
    <scope>NUCLEOTIDE SEQUENCE [LARGE SCALE GENOMIC DNA]</scope>
    <source>
        <strain evidence="2">21-0</strain>
        <strain evidence="3 5">Ug99</strain>
    </source>
</reference>
<evidence type="ECO:0000313" key="2">
    <source>
        <dbReference type="EMBL" id="KAA1067640.1"/>
    </source>
</evidence>
<dbReference type="Proteomes" id="UP000324748">
    <property type="component" value="Unassembled WGS sequence"/>
</dbReference>
<feature type="region of interest" description="Disordered" evidence="1">
    <location>
        <begin position="1"/>
        <end position="73"/>
    </location>
</feature>
<evidence type="ECO:0000313" key="4">
    <source>
        <dbReference type="Proteomes" id="UP000324748"/>
    </source>
</evidence>
<evidence type="ECO:0000313" key="3">
    <source>
        <dbReference type="EMBL" id="KAA1103624.1"/>
    </source>
</evidence>
<name>A0A5B0PSA6_PUCGR</name>
<dbReference type="Proteomes" id="UP000325313">
    <property type="component" value="Unassembled WGS sequence"/>
</dbReference>
<evidence type="ECO:0000313" key="5">
    <source>
        <dbReference type="Proteomes" id="UP000325313"/>
    </source>
</evidence>
<sequence length="73" mass="7983">MSDYVPTDSKSERENRDTDRSPDPPHNRPSPRRIQSQPNQTGPIRGMTGLVGRQPAHGIPPLRGSVAASRRAA</sequence>
<dbReference type="EMBL" id="VDEP01000324">
    <property type="protein sequence ID" value="KAA1103624.1"/>
    <property type="molecule type" value="Genomic_DNA"/>
</dbReference>
<keyword evidence="4" id="KW-1185">Reference proteome</keyword>
<dbReference type="EMBL" id="VSWC01000184">
    <property type="protein sequence ID" value="KAA1067640.1"/>
    <property type="molecule type" value="Genomic_DNA"/>
</dbReference>
<dbReference type="AlphaFoldDB" id="A0A5B0PSA6"/>
<feature type="compositionally biased region" description="Basic and acidic residues" evidence="1">
    <location>
        <begin position="9"/>
        <end position="26"/>
    </location>
</feature>
<protein>
    <submittedName>
        <fullName evidence="3">Uncharacterized protein</fullName>
    </submittedName>
</protein>